<protein>
    <submittedName>
        <fullName evidence="1">Uncharacterized protein</fullName>
    </submittedName>
</protein>
<gene>
    <name evidence="1" type="primary">ORF146680</name>
</gene>
<accession>A0A0B7AVV5</accession>
<name>A0A0B7AVV5_9EUPU</name>
<sequence length="76" mass="8248">MLHSKVSVLLTINVKVKGCKAIFLTEIYFTGGAAITKFRAPSSCSPHLHFKTLTAGLLPAKHHSRLMVDLNGISQT</sequence>
<evidence type="ECO:0000313" key="1">
    <source>
        <dbReference type="EMBL" id="CEK85159.1"/>
    </source>
</evidence>
<dbReference type="EMBL" id="HACG01038294">
    <property type="protein sequence ID" value="CEK85159.1"/>
    <property type="molecule type" value="Transcribed_RNA"/>
</dbReference>
<reference evidence="1" key="1">
    <citation type="submission" date="2014-12" db="EMBL/GenBank/DDBJ databases">
        <title>Insight into the proteome of Arion vulgaris.</title>
        <authorList>
            <person name="Aradska J."/>
            <person name="Bulat T."/>
            <person name="Smidak R."/>
            <person name="Sarate P."/>
            <person name="Gangsoo J."/>
            <person name="Sialana F."/>
            <person name="Bilban M."/>
            <person name="Lubec G."/>
        </authorList>
    </citation>
    <scope>NUCLEOTIDE SEQUENCE</scope>
    <source>
        <tissue evidence="1">Skin</tissue>
    </source>
</reference>
<organism evidence="1">
    <name type="scientific">Arion vulgaris</name>
    <dbReference type="NCBI Taxonomy" id="1028688"/>
    <lineage>
        <taxon>Eukaryota</taxon>
        <taxon>Metazoa</taxon>
        <taxon>Spiralia</taxon>
        <taxon>Lophotrochozoa</taxon>
        <taxon>Mollusca</taxon>
        <taxon>Gastropoda</taxon>
        <taxon>Heterobranchia</taxon>
        <taxon>Euthyneura</taxon>
        <taxon>Panpulmonata</taxon>
        <taxon>Eupulmonata</taxon>
        <taxon>Stylommatophora</taxon>
        <taxon>Helicina</taxon>
        <taxon>Arionoidea</taxon>
        <taxon>Arionidae</taxon>
        <taxon>Arion</taxon>
    </lineage>
</organism>
<proteinExistence type="predicted"/>
<dbReference type="AlphaFoldDB" id="A0A0B7AVV5"/>